<dbReference type="AlphaFoldDB" id="A0A9D4M6X4"/>
<protein>
    <submittedName>
        <fullName evidence="1">Uncharacterized protein</fullName>
    </submittedName>
</protein>
<gene>
    <name evidence="1" type="ORF">DPMN_034463</name>
</gene>
<sequence>MCVRGIPATCSFYSSMLCVRGIPAIGSVYPDMCVRGVPATCSFYPDMCVCEVFQLLEVSTQTSV</sequence>
<dbReference type="Proteomes" id="UP000828390">
    <property type="component" value="Unassembled WGS sequence"/>
</dbReference>
<name>A0A9D4M6X4_DREPO</name>
<comment type="caution">
    <text evidence="1">The sequence shown here is derived from an EMBL/GenBank/DDBJ whole genome shotgun (WGS) entry which is preliminary data.</text>
</comment>
<evidence type="ECO:0000313" key="2">
    <source>
        <dbReference type="Proteomes" id="UP000828390"/>
    </source>
</evidence>
<keyword evidence="2" id="KW-1185">Reference proteome</keyword>
<proteinExistence type="predicted"/>
<accession>A0A9D4M6X4</accession>
<dbReference type="EMBL" id="JAIWYP010000002">
    <property type="protein sequence ID" value="KAH3871268.1"/>
    <property type="molecule type" value="Genomic_DNA"/>
</dbReference>
<evidence type="ECO:0000313" key="1">
    <source>
        <dbReference type="EMBL" id="KAH3871268.1"/>
    </source>
</evidence>
<reference evidence="1" key="2">
    <citation type="submission" date="2020-11" db="EMBL/GenBank/DDBJ databases">
        <authorList>
            <person name="McCartney M.A."/>
            <person name="Auch B."/>
            <person name="Kono T."/>
            <person name="Mallez S."/>
            <person name="Becker A."/>
            <person name="Gohl D.M."/>
            <person name="Silverstein K.A.T."/>
            <person name="Koren S."/>
            <person name="Bechman K.B."/>
            <person name="Herman A."/>
            <person name="Abrahante J.E."/>
            <person name="Garbe J."/>
        </authorList>
    </citation>
    <scope>NUCLEOTIDE SEQUENCE</scope>
    <source>
        <strain evidence="1">Duluth1</strain>
        <tissue evidence="1">Whole animal</tissue>
    </source>
</reference>
<organism evidence="1 2">
    <name type="scientific">Dreissena polymorpha</name>
    <name type="common">Zebra mussel</name>
    <name type="synonym">Mytilus polymorpha</name>
    <dbReference type="NCBI Taxonomy" id="45954"/>
    <lineage>
        <taxon>Eukaryota</taxon>
        <taxon>Metazoa</taxon>
        <taxon>Spiralia</taxon>
        <taxon>Lophotrochozoa</taxon>
        <taxon>Mollusca</taxon>
        <taxon>Bivalvia</taxon>
        <taxon>Autobranchia</taxon>
        <taxon>Heteroconchia</taxon>
        <taxon>Euheterodonta</taxon>
        <taxon>Imparidentia</taxon>
        <taxon>Neoheterodontei</taxon>
        <taxon>Myida</taxon>
        <taxon>Dreissenoidea</taxon>
        <taxon>Dreissenidae</taxon>
        <taxon>Dreissena</taxon>
    </lineage>
</organism>
<reference evidence="1" key="1">
    <citation type="journal article" date="2019" name="bioRxiv">
        <title>The Genome of the Zebra Mussel, Dreissena polymorpha: A Resource for Invasive Species Research.</title>
        <authorList>
            <person name="McCartney M.A."/>
            <person name="Auch B."/>
            <person name="Kono T."/>
            <person name="Mallez S."/>
            <person name="Zhang Y."/>
            <person name="Obille A."/>
            <person name="Becker A."/>
            <person name="Abrahante J.E."/>
            <person name="Garbe J."/>
            <person name="Badalamenti J.P."/>
            <person name="Herman A."/>
            <person name="Mangelson H."/>
            <person name="Liachko I."/>
            <person name="Sullivan S."/>
            <person name="Sone E.D."/>
            <person name="Koren S."/>
            <person name="Silverstein K.A.T."/>
            <person name="Beckman K.B."/>
            <person name="Gohl D.M."/>
        </authorList>
    </citation>
    <scope>NUCLEOTIDE SEQUENCE</scope>
    <source>
        <strain evidence="1">Duluth1</strain>
        <tissue evidence="1">Whole animal</tissue>
    </source>
</reference>